<organism evidence="1 2">
    <name type="scientific">Mycena chlorophos</name>
    <name type="common">Agaric fungus</name>
    <name type="synonym">Agaricus chlorophos</name>
    <dbReference type="NCBI Taxonomy" id="658473"/>
    <lineage>
        <taxon>Eukaryota</taxon>
        <taxon>Fungi</taxon>
        <taxon>Dikarya</taxon>
        <taxon>Basidiomycota</taxon>
        <taxon>Agaricomycotina</taxon>
        <taxon>Agaricomycetes</taxon>
        <taxon>Agaricomycetidae</taxon>
        <taxon>Agaricales</taxon>
        <taxon>Marasmiineae</taxon>
        <taxon>Mycenaceae</taxon>
        <taxon>Mycena</taxon>
    </lineage>
</organism>
<proteinExistence type="predicted"/>
<evidence type="ECO:0000313" key="1">
    <source>
        <dbReference type="EMBL" id="KAF7305466.1"/>
    </source>
</evidence>
<dbReference type="Proteomes" id="UP000613580">
    <property type="component" value="Unassembled WGS sequence"/>
</dbReference>
<dbReference type="EMBL" id="JACAZE010000010">
    <property type="protein sequence ID" value="KAF7305466.1"/>
    <property type="molecule type" value="Genomic_DNA"/>
</dbReference>
<protein>
    <recommendedName>
        <fullName evidence="3">Terpenoid synthase</fullName>
    </recommendedName>
</protein>
<dbReference type="AlphaFoldDB" id="A0A8H6SU12"/>
<gene>
    <name evidence="1" type="ORF">HMN09_00799300</name>
</gene>
<evidence type="ECO:0000313" key="2">
    <source>
        <dbReference type="Proteomes" id="UP000613580"/>
    </source>
</evidence>
<dbReference type="OrthoDB" id="2861623at2759"/>
<dbReference type="SUPFAM" id="SSF48576">
    <property type="entry name" value="Terpenoid synthases"/>
    <property type="match status" value="1"/>
</dbReference>
<name>A0A8H6SU12_MYCCL</name>
<keyword evidence="2" id="KW-1185">Reference proteome</keyword>
<dbReference type="Gene3D" id="1.10.600.10">
    <property type="entry name" value="Farnesyl Diphosphate Synthase"/>
    <property type="match status" value="2"/>
</dbReference>
<comment type="caution">
    <text evidence="1">The sequence shown here is derived from an EMBL/GenBank/DDBJ whole genome shotgun (WGS) entry which is preliminary data.</text>
</comment>
<sequence>MPTTASVQLPDFLSLARAFSLRTNRHCHSVAVASEQAWSSLLSDDERARLPSLKLGLWAAVCFPTCDQRQLRLATDFLTALVLSASRTTTELFDEVVPRILPAMPSDVARDTLLRLFQEFQAARLKTTVPDIATYVELRRASSGIPMLLSLLEMAEGLRPNADAVQLKHLAADVIALSLDVFAYNNARLAGNQLNFVSVIQAEKGVSVQGAMNYAFSHVQRAFQDLQAALGPVGPEPASSAWDWLTTSRKTATSSPIVDDETRLYVRGLQDCIAGSLNWAYETELFFGTKGDDVRQYGWVFLS</sequence>
<evidence type="ECO:0008006" key="3">
    <source>
        <dbReference type="Google" id="ProtNLM"/>
    </source>
</evidence>
<reference evidence="1" key="1">
    <citation type="submission" date="2020-05" db="EMBL/GenBank/DDBJ databases">
        <title>Mycena genomes resolve the evolution of fungal bioluminescence.</title>
        <authorList>
            <person name="Tsai I.J."/>
        </authorList>
    </citation>
    <scope>NUCLEOTIDE SEQUENCE</scope>
    <source>
        <strain evidence="1">110903Hualien_Pintung</strain>
    </source>
</reference>
<accession>A0A8H6SU12</accession>
<dbReference type="Pfam" id="PF19086">
    <property type="entry name" value="Terpene_syn_C_2"/>
    <property type="match status" value="1"/>
</dbReference>
<dbReference type="InterPro" id="IPR008949">
    <property type="entry name" value="Isoprenoid_synthase_dom_sf"/>
</dbReference>